<comment type="subcellular location">
    <subcellularLocation>
        <location evidence="1 17">Cell membrane</location>
        <topology evidence="1 17">Multi-pass membrane protein</topology>
    </subcellularLocation>
</comment>
<gene>
    <name evidence="20" type="primary">cyoC_2</name>
    <name evidence="20" type="ORF">BN000_04991</name>
</gene>
<evidence type="ECO:0000313" key="21">
    <source>
        <dbReference type="Proteomes" id="UP000199087"/>
    </source>
</evidence>
<evidence type="ECO:0000256" key="9">
    <source>
        <dbReference type="ARBA" id="ARBA00022989"/>
    </source>
</evidence>
<evidence type="ECO:0000256" key="8">
    <source>
        <dbReference type="ARBA" id="ARBA00022982"/>
    </source>
</evidence>
<dbReference type="InterPro" id="IPR014206">
    <property type="entry name" value="Cyt_c_ubiqinol_oxidase_su3"/>
</dbReference>
<dbReference type="PANTHER" id="PTHR11403">
    <property type="entry name" value="CYTOCHROME C OXIDASE SUBUNIT III"/>
    <property type="match status" value="1"/>
</dbReference>
<evidence type="ECO:0000256" key="6">
    <source>
        <dbReference type="ARBA" id="ARBA00022475"/>
    </source>
</evidence>
<comment type="similarity">
    <text evidence="2 17">Belongs to the cytochrome c oxidase subunit 3 family.</text>
</comment>
<evidence type="ECO:0000256" key="13">
    <source>
        <dbReference type="ARBA" id="ARBA00030072"/>
    </source>
</evidence>
<evidence type="ECO:0000256" key="15">
    <source>
        <dbReference type="ARBA" id="ARBA00032189"/>
    </source>
</evidence>
<dbReference type="GO" id="GO:0019646">
    <property type="term" value="P:aerobic electron transport chain"/>
    <property type="evidence" value="ECO:0007669"/>
    <property type="project" value="InterPro"/>
</dbReference>
<dbReference type="Proteomes" id="UP000199087">
    <property type="component" value="Unassembled WGS sequence"/>
</dbReference>
<keyword evidence="7 17" id="KW-0812">Transmembrane</keyword>
<keyword evidence="6" id="KW-1003">Cell membrane</keyword>
<feature type="domain" description="Heme-copper oxidase subunit III family profile" evidence="19">
    <location>
        <begin position="27"/>
        <end position="202"/>
    </location>
</feature>
<dbReference type="Pfam" id="PF00510">
    <property type="entry name" value="COX3"/>
    <property type="match status" value="1"/>
</dbReference>
<proteinExistence type="inferred from homology"/>
<keyword evidence="8" id="KW-0249">Electron transport</keyword>
<keyword evidence="11 18" id="KW-0472">Membrane</keyword>
<keyword evidence="5" id="KW-0813">Transport</keyword>
<dbReference type="InterPro" id="IPR035973">
    <property type="entry name" value="Cyt_c_oxidase_su3-like_sf"/>
</dbReference>
<dbReference type="STRING" id="1499688.BN000_04991"/>
<dbReference type="InterPro" id="IPR013833">
    <property type="entry name" value="Cyt_c_oxidase_su3_a-hlx"/>
</dbReference>
<evidence type="ECO:0000256" key="16">
    <source>
        <dbReference type="ARBA" id="ARBA00032717"/>
    </source>
</evidence>
<comment type="subunit">
    <text evidence="3">Heterooctamer of two A chains, two B chains, two C chains and two D chains.</text>
</comment>
<evidence type="ECO:0000256" key="4">
    <source>
        <dbReference type="ARBA" id="ARBA00014687"/>
    </source>
</evidence>
<feature type="transmembrane region" description="Helical" evidence="18">
    <location>
        <begin position="96"/>
        <end position="114"/>
    </location>
</feature>
<evidence type="ECO:0000256" key="2">
    <source>
        <dbReference type="ARBA" id="ARBA00010581"/>
    </source>
</evidence>
<dbReference type="Gene3D" id="1.20.120.80">
    <property type="entry name" value="Cytochrome c oxidase, subunit III, four-helix bundle"/>
    <property type="match status" value="1"/>
</dbReference>
<dbReference type="NCBIfam" id="TIGR02842">
    <property type="entry name" value="CyoC"/>
    <property type="match status" value="1"/>
</dbReference>
<keyword evidence="9 18" id="KW-1133">Transmembrane helix</keyword>
<evidence type="ECO:0000256" key="5">
    <source>
        <dbReference type="ARBA" id="ARBA00022448"/>
    </source>
</evidence>
<evidence type="ECO:0000259" key="19">
    <source>
        <dbReference type="PROSITE" id="PS50253"/>
    </source>
</evidence>
<dbReference type="PANTHER" id="PTHR11403:SF2">
    <property type="entry name" value="CYTOCHROME BO(3) UBIQUINOL OXIDASE SUBUNIT 3"/>
    <property type="match status" value="1"/>
</dbReference>
<dbReference type="InterPro" id="IPR024791">
    <property type="entry name" value="Cyt_c/ubiquinol_Oxase_su3"/>
</dbReference>
<feature type="transmembrane region" description="Helical" evidence="18">
    <location>
        <begin position="26"/>
        <end position="48"/>
    </location>
</feature>
<dbReference type="SUPFAM" id="SSF81452">
    <property type="entry name" value="Cytochrome c oxidase subunit III-like"/>
    <property type="match status" value="1"/>
</dbReference>
<evidence type="ECO:0000256" key="14">
    <source>
        <dbReference type="ARBA" id="ARBA00031884"/>
    </source>
</evidence>
<evidence type="ECO:0000256" key="1">
    <source>
        <dbReference type="ARBA" id="ARBA00004651"/>
    </source>
</evidence>
<feature type="transmembrane region" description="Helical" evidence="18">
    <location>
        <begin position="68"/>
        <end position="89"/>
    </location>
</feature>
<organism evidence="20 21">
    <name type="scientific">Neobacillus massiliamazoniensis</name>
    <dbReference type="NCBI Taxonomy" id="1499688"/>
    <lineage>
        <taxon>Bacteria</taxon>
        <taxon>Bacillati</taxon>
        <taxon>Bacillota</taxon>
        <taxon>Bacilli</taxon>
        <taxon>Bacillales</taxon>
        <taxon>Bacillaceae</taxon>
        <taxon>Neobacillus</taxon>
    </lineage>
</organism>
<dbReference type="OrthoDB" id="9810850at2"/>
<dbReference type="GO" id="GO:0009486">
    <property type="term" value="F:cytochrome bo3 ubiquinol oxidase activity"/>
    <property type="evidence" value="ECO:0007669"/>
    <property type="project" value="InterPro"/>
</dbReference>
<keyword evidence="21" id="KW-1185">Reference proteome</keyword>
<comment type="function">
    <text evidence="12">Cytochrome bo(3) ubiquinol terminal oxidase is the component of the aerobic respiratory chain of E.coli that predominates when cells are grown at high aeration. Has proton pump activity across the membrane in addition to electron transfer, pumping 2 protons/electron.</text>
</comment>
<dbReference type="RefSeq" id="WP_090639406.1">
    <property type="nucleotide sequence ID" value="NZ_CVRB01000006.1"/>
</dbReference>
<evidence type="ECO:0000256" key="17">
    <source>
        <dbReference type="RuleBase" id="RU003376"/>
    </source>
</evidence>
<evidence type="ECO:0000256" key="7">
    <source>
        <dbReference type="ARBA" id="ARBA00022692"/>
    </source>
</evidence>
<dbReference type="InterPro" id="IPR000298">
    <property type="entry name" value="Cyt_c_oxidase-like_su3"/>
</dbReference>
<feature type="transmembrane region" description="Helical" evidence="18">
    <location>
        <begin position="134"/>
        <end position="161"/>
    </location>
</feature>
<dbReference type="GO" id="GO:0004129">
    <property type="term" value="F:cytochrome-c oxidase activity"/>
    <property type="evidence" value="ECO:0007669"/>
    <property type="project" value="InterPro"/>
</dbReference>
<reference evidence="21" key="1">
    <citation type="submission" date="2015-05" db="EMBL/GenBank/DDBJ databases">
        <authorList>
            <person name="Urmite Genomes"/>
        </authorList>
    </citation>
    <scope>NUCLEOTIDE SEQUENCE [LARGE SCALE GENOMIC DNA]</scope>
    <source>
        <strain evidence="21">LF1</strain>
    </source>
</reference>
<sequence length="203" mass="22624">MQQSVSSHVSNHDHEHGHVDQEELKILGFWIFLVTDCLLFATFFAAYAVLHTHTNGGFSAKDFDVPGFITETFILLISSFTSGLAVLAMHKGKKKALINWLIVTAALGAIFVGLEINEFTHMVAEGATLQKSAFLTSFFSLVGAHGCHVTFGIFWMTGLIIQLSRKGITSVTKRKISMICLYWHFLDAVWIFIFTVVYLMGVM</sequence>
<dbReference type="FunFam" id="1.20.120.80:FF:000001">
    <property type="entry name" value="Cytochrome (Ubi)quinol oxidase subunit III"/>
    <property type="match status" value="1"/>
</dbReference>
<evidence type="ECO:0000313" key="20">
    <source>
        <dbReference type="EMBL" id="CRK84932.1"/>
    </source>
</evidence>
<feature type="transmembrane region" description="Helical" evidence="18">
    <location>
        <begin position="181"/>
        <end position="201"/>
    </location>
</feature>
<dbReference type="AlphaFoldDB" id="A0A0U1P4C7"/>
<evidence type="ECO:0000256" key="11">
    <source>
        <dbReference type="ARBA" id="ARBA00023136"/>
    </source>
</evidence>
<accession>A0A0U1P4C7</accession>
<name>A0A0U1P4C7_9BACI</name>
<evidence type="ECO:0000256" key="12">
    <source>
        <dbReference type="ARBA" id="ARBA00025694"/>
    </source>
</evidence>
<dbReference type="PROSITE" id="PS50253">
    <property type="entry name" value="COX3"/>
    <property type="match status" value="1"/>
</dbReference>
<dbReference type="GO" id="GO:0005886">
    <property type="term" value="C:plasma membrane"/>
    <property type="evidence" value="ECO:0007669"/>
    <property type="project" value="UniProtKB-SubCell"/>
</dbReference>
<evidence type="ECO:0000256" key="18">
    <source>
        <dbReference type="SAM" id="Phobius"/>
    </source>
</evidence>
<protein>
    <recommendedName>
        <fullName evidence="4">Cytochrome bo(3) ubiquinol oxidase subunit 3</fullName>
    </recommendedName>
    <alternativeName>
        <fullName evidence="15">Cytochrome o ubiquinol oxidase subunit 3</fullName>
    </alternativeName>
    <alternativeName>
        <fullName evidence="13">Oxidase bo(3) subunit 3</fullName>
    </alternativeName>
    <alternativeName>
        <fullName evidence="16">Ubiquinol oxidase polypeptide III</fullName>
    </alternativeName>
    <alternativeName>
        <fullName evidence="14">Ubiquinol oxidase subunit 3</fullName>
    </alternativeName>
</protein>
<evidence type="ECO:0000256" key="3">
    <source>
        <dbReference type="ARBA" id="ARBA00011700"/>
    </source>
</evidence>
<dbReference type="InterPro" id="IPR033946">
    <property type="entry name" value="Ubiquinol_oxase_su3_dom"/>
</dbReference>
<keyword evidence="10" id="KW-0560">Oxidoreductase</keyword>
<evidence type="ECO:0000256" key="10">
    <source>
        <dbReference type="ARBA" id="ARBA00023002"/>
    </source>
</evidence>
<dbReference type="EMBL" id="CVRB01000006">
    <property type="protein sequence ID" value="CRK84932.1"/>
    <property type="molecule type" value="Genomic_DNA"/>
</dbReference>
<dbReference type="CDD" id="cd02863">
    <property type="entry name" value="Ubiquinol_oxidase_III"/>
    <property type="match status" value="1"/>
</dbReference>